<evidence type="ECO:0000313" key="5">
    <source>
        <dbReference type="EMBL" id="OHA01817.1"/>
    </source>
</evidence>
<dbReference type="GO" id="GO:0009001">
    <property type="term" value="F:serine O-acetyltransferase activity"/>
    <property type="evidence" value="ECO:0007669"/>
    <property type="project" value="UniProtKB-EC"/>
</dbReference>
<dbReference type="GO" id="GO:0006535">
    <property type="term" value="P:cysteine biosynthetic process from serine"/>
    <property type="evidence" value="ECO:0007669"/>
    <property type="project" value="InterPro"/>
</dbReference>
<evidence type="ECO:0000256" key="1">
    <source>
        <dbReference type="ARBA" id="ARBA00007274"/>
    </source>
</evidence>
<gene>
    <name evidence="5" type="ORF">A3C16_05885</name>
</gene>
<reference evidence="5 6" key="1">
    <citation type="journal article" date="2016" name="Nat. Commun.">
        <title>Thousands of microbial genomes shed light on interconnected biogeochemical processes in an aquifer system.</title>
        <authorList>
            <person name="Anantharaman K."/>
            <person name="Brown C.T."/>
            <person name="Hug L.A."/>
            <person name="Sharon I."/>
            <person name="Castelle C.J."/>
            <person name="Probst A.J."/>
            <person name="Thomas B.C."/>
            <person name="Singh A."/>
            <person name="Wilkins M.J."/>
            <person name="Karaoz U."/>
            <person name="Brodie E.L."/>
            <person name="Williams K.H."/>
            <person name="Hubbard S.S."/>
            <person name="Banfield J.F."/>
        </authorList>
    </citation>
    <scope>NUCLEOTIDE SEQUENCE [LARGE SCALE GENOMIC DNA]</scope>
</reference>
<dbReference type="EC" id="2.3.1.30" evidence="4"/>
<evidence type="ECO:0000256" key="3">
    <source>
        <dbReference type="ARBA" id="ARBA00023315"/>
    </source>
</evidence>
<evidence type="ECO:0000313" key="6">
    <source>
        <dbReference type="Proteomes" id="UP000177811"/>
    </source>
</evidence>
<accession>A0A1G2KQV7</accession>
<dbReference type="InterPro" id="IPR001451">
    <property type="entry name" value="Hexapep"/>
</dbReference>
<comment type="catalytic activity">
    <reaction evidence="4">
        <text>L-serine + acetyl-CoA = O-acetyl-L-serine + CoA</text>
        <dbReference type="Rhea" id="RHEA:24560"/>
        <dbReference type="ChEBI" id="CHEBI:33384"/>
        <dbReference type="ChEBI" id="CHEBI:57287"/>
        <dbReference type="ChEBI" id="CHEBI:57288"/>
        <dbReference type="ChEBI" id="CHEBI:58340"/>
        <dbReference type="EC" id="2.3.1.30"/>
    </reaction>
</comment>
<evidence type="ECO:0000256" key="4">
    <source>
        <dbReference type="PIRNR" id="PIRNR000441"/>
    </source>
</evidence>
<dbReference type="CDD" id="cd03354">
    <property type="entry name" value="LbH_SAT"/>
    <property type="match status" value="1"/>
</dbReference>
<dbReference type="EMBL" id="MHQL01000053">
    <property type="protein sequence ID" value="OHA01817.1"/>
    <property type="molecule type" value="Genomic_DNA"/>
</dbReference>
<comment type="similarity">
    <text evidence="1 4">Belongs to the transferase hexapeptide repeat family.</text>
</comment>
<evidence type="ECO:0000256" key="2">
    <source>
        <dbReference type="ARBA" id="ARBA00022679"/>
    </source>
</evidence>
<dbReference type="PIRSF" id="PIRSF000441">
    <property type="entry name" value="CysE"/>
    <property type="match status" value="1"/>
</dbReference>
<dbReference type="InterPro" id="IPR005881">
    <property type="entry name" value="Ser_O-AcTrfase"/>
</dbReference>
<proteinExistence type="inferred from homology"/>
<dbReference type="InterPro" id="IPR045304">
    <property type="entry name" value="LbH_SAT"/>
</dbReference>
<dbReference type="Gene3D" id="2.160.10.10">
    <property type="entry name" value="Hexapeptide repeat proteins"/>
    <property type="match status" value="1"/>
</dbReference>
<keyword evidence="2 4" id="KW-0808">Transferase</keyword>
<organism evidence="5 6">
    <name type="scientific">Candidatus Sungbacteria bacterium RIFCSPHIGHO2_02_FULL_51_29</name>
    <dbReference type="NCBI Taxonomy" id="1802273"/>
    <lineage>
        <taxon>Bacteria</taxon>
        <taxon>Candidatus Sungiibacteriota</taxon>
    </lineage>
</organism>
<protein>
    <recommendedName>
        <fullName evidence="4">Serine acetyltransferase</fullName>
        <ecNumber evidence="4">2.3.1.30</ecNumber>
    </recommendedName>
</protein>
<dbReference type="PANTHER" id="PTHR42811">
    <property type="entry name" value="SERINE ACETYLTRANSFERASE"/>
    <property type="match status" value="1"/>
</dbReference>
<keyword evidence="3 4" id="KW-0012">Acyltransferase</keyword>
<name>A0A1G2KQV7_9BACT</name>
<dbReference type="AlphaFoldDB" id="A0A1G2KQV7"/>
<dbReference type="GO" id="GO:0005737">
    <property type="term" value="C:cytoplasm"/>
    <property type="evidence" value="ECO:0007669"/>
    <property type="project" value="InterPro"/>
</dbReference>
<dbReference type="Pfam" id="PF00132">
    <property type="entry name" value="Hexapep"/>
    <property type="match status" value="1"/>
</dbReference>
<dbReference type="InterPro" id="IPR011004">
    <property type="entry name" value="Trimer_LpxA-like_sf"/>
</dbReference>
<dbReference type="Proteomes" id="UP000177811">
    <property type="component" value="Unassembled WGS sequence"/>
</dbReference>
<dbReference type="SUPFAM" id="SSF51161">
    <property type="entry name" value="Trimeric LpxA-like enzymes"/>
    <property type="match status" value="1"/>
</dbReference>
<comment type="caution">
    <text evidence="5">The sequence shown here is derived from an EMBL/GenBank/DDBJ whole genome shotgun (WGS) entry which is preliminary data.</text>
</comment>
<sequence length="186" mass="20571">MHDLKKNILGDMKAYHIDASEFSPLRTLKSLLYLLRNSPEFTCVFWLRVNQFFYTKHGRLARYITKRMNIARIYRFANDISYKAAIGPGFRVVHMQGIVVGTGAVIGRNCTLLGGVSLGKKDRLPSPMPRLGDNVYVGAGSKLIGDIDIGDHVVIGALTLCNKSVPANSVVYGNPMVVKERTENTG</sequence>